<proteinExistence type="predicted"/>
<dbReference type="SMART" id="SM00530">
    <property type="entry name" value="HTH_XRE"/>
    <property type="match status" value="1"/>
</dbReference>
<dbReference type="EMBL" id="VKAC01000013">
    <property type="protein sequence ID" value="TXR52561.1"/>
    <property type="molecule type" value="Genomic_DNA"/>
</dbReference>
<name>A0A5C8Z600_9ACTN</name>
<evidence type="ECO:0000313" key="3">
    <source>
        <dbReference type="EMBL" id="TXR52561.1"/>
    </source>
</evidence>
<dbReference type="Proteomes" id="UP000321234">
    <property type="component" value="Unassembled WGS sequence"/>
</dbReference>
<organism evidence="3 4">
    <name type="scientific">Quadrisphaera setariae</name>
    <dbReference type="NCBI Taxonomy" id="2593304"/>
    <lineage>
        <taxon>Bacteria</taxon>
        <taxon>Bacillati</taxon>
        <taxon>Actinomycetota</taxon>
        <taxon>Actinomycetes</taxon>
        <taxon>Kineosporiales</taxon>
        <taxon>Kineosporiaceae</taxon>
        <taxon>Quadrisphaera</taxon>
    </lineage>
</organism>
<evidence type="ECO:0000256" key="1">
    <source>
        <dbReference type="ARBA" id="ARBA00023125"/>
    </source>
</evidence>
<keyword evidence="4" id="KW-1185">Reference proteome</keyword>
<dbReference type="CDD" id="cd00093">
    <property type="entry name" value="HTH_XRE"/>
    <property type="match status" value="1"/>
</dbReference>
<dbReference type="RefSeq" id="WP_147927991.1">
    <property type="nucleotide sequence ID" value="NZ_VKAC01000013.1"/>
</dbReference>
<dbReference type="GO" id="GO:0003677">
    <property type="term" value="F:DNA binding"/>
    <property type="evidence" value="ECO:0007669"/>
    <property type="project" value="UniProtKB-KW"/>
</dbReference>
<gene>
    <name evidence="3" type="ORF">FMM08_19150</name>
</gene>
<dbReference type="Pfam" id="PF01381">
    <property type="entry name" value="HTH_3"/>
    <property type="match status" value="1"/>
</dbReference>
<dbReference type="OrthoDB" id="7428772at2"/>
<keyword evidence="1" id="KW-0238">DNA-binding</keyword>
<protein>
    <submittedName>
        <fullName evidence="3">Helix-turn-helix transcriptional regulator</fullName>
    </submittedName>
</protein>
<dbReference type="SUPFAM" id="SSF47413">
    <property type="entry name" value="lambda repressor-like DNA-binding domains"/>
    <property type="match status" value="1"/>
</dbReference>
<evidence type="ECO:0000259" key="2">
    <source>
        <dbReference type="PROSITE" id="PS50943"/>
    </source>
</evidence>
<dbReference type="PROSITE" id="PS50943">
    <property type="entry name" value="HTH_CROC1"/>
    <property type="match status" value="1"/>
</dbReference>
<dbReference type="AlphaFoldDB" id="A0A5C8Z600"/>
<dbReference type="InterPro" id="IPR001387">
    <property type="entry name" value="Cro/C1-type_HTH"/>
</dbReference>
<comment type="caution">
    <text evidence="3">The sequence shown here is derived from an EMBL/GenBank/DDBJ whole genome shotgun (WGS) entry which is preliminary data.</text>
</comment>
<reference evidence="3 4" key="1">
    <citation type="submission" date="2019-07" db="EMBL/GenBank/DDBJ databases">
        <title>Quadrisphaera sp. strain DD2A genome sequencing and assembly.</title>
        <authorList>
            <person name="Kim I."/>
        </authorList>
    </citation>
    <scope>NUCLEOTIDE SEQUENCE [LARGE SCALE GENOMIC DNA]</scope>
    <source>
        <strain evidence="3 4">DD2A</strain>
    </source>
</reference>
<dbReference type="InterPro" id="IPR010982">
    <property type="entry name" value="Lambda_DNA-bd_dom_sf"/>
</dbReference>
<dbReference type="PANTHER" id="PTHR46558:SF4">
    <property type="entry name" value="DNA-BIDING PHAGE PROTEIN"/>
    <property type="match status" value="1"/>
</dbReference>
<feature type="domain" description="HTH cro/C1-type" evidence="2">
    <location>
        <begin position="16"/>
        <end position="70"/>
    </location>
</feature>
<accession>A0A5C8Z600</accession>
<dbReference type="Gene3D" id="1.10.260.40">
    <property type="entry name" value="lambda repressor-like DNA-binding domains"/>
    <property type="match status" value="1"/>
</dbReference>
<dbReference type="PANTHER" id="PTHR46558">
    <property type="entry name" value="TRACRIPTIONAL REGULATORY PROTEIN-RELATED-RELATED"/>
    <property type="match status" value="1"/>
</dbReference>
<sequence>MGRTPRSSEDAVHDRIAVLRAERRTSRKELAEAVGVHPQTIGYLERGEYSPSLALALRIARYFDLPVEAVFSLDPLPPLSSELYGRTAR</sequence>
<evidence type="ECO:0000313" key="4">
    <source>
        <dbReference type="Proteomes" id="UP000321234"/>
    </source>
</evidence>